<organism evidence="1 2">
    <name type="scientific">Diaporthe ampelina</name>
    <dbReference type="NCBI Taxonomy" id="1214573"/>
    <lineage>
        <taxon>Eukaryota</taxon>
        <taxon>Fungi</taxon>
        <taxon>Dikarya</taxon>
        <taxon>Ascomycota</taxon>
        <taxon>Pezizomycotina</taxon>
        <taxon>Sordariomycetes</taxon>
        <taxon>Sordariomycetidae</taxon>
        <taxon>Diaporthales</taxon>
        <taxon>Diaporthaceae</taxon>
        <taxon>Diaporthe</taxon>
    </lineage>
</organism>
<proteinExistence type="predicted"/>
<accession>A0A0G2HQK0</accession>
<keyword evidence="2" id="KW-1185">Reference proteome</keyword>
<comment type="caution">
    <text evidence="1">The sequence shown here is derived from an EMBL/GenBank/DDBJ whole genome shotgun (WGS) entry which is preliminary data.</text>
</comment>
<name>A0A0G2HQK0_9PEZI</name>
<evidence type="ECO:0000313" key="2">
    <source>
        <dbReference type="Proteomes" id="UP000034680"/>
    </source>
</evidence>
<reference evidence="1 2" key="1">
    <citation type="submission" date="2015-05" db="EMBL/GenBank/DDBJ databases">
        <title>Distinctive expansion of gene families associated with plant cell wall degradation and secondary metabolism in the genomes of grapevine trunk pathogens.</title>
        <authorList>
            <person name="Lawrence D.P."/>
            <person name="Travadon R."/>
            <person name="Rolshausen P.E."/>
            <person name="Baumgartner K."/>
        </authorList>
    </citation>
    <scope>NUCLEOTIDE SEQUENCE [LARGE SCALE GENOMIC DNA]</scope>
    <source>
        <strain evidence="1">DA912</strain>
    </source>
</reference>
<dbReference type="Proteomes" id="UP000034680">
    <property type="component" value="Unassembled WGS sequence"/>
</dbReference>
<evidence type="ECO:0000313" key="1">
    <source>
        <dbReference type="EMBL" id="KKY30455.1"/>
    </source>
</evidence>
<sequence>MIIKLMCGDKYANRGSAMKDSVQGEIDREKDLKEKYKGYTFEVVAMAYSKVAETAVKGLGLAAMPGIEVDQVCFIGQVKRGGV</sequence>
<reference evidence="1 2" key="2">
    <citation type="submission" date="2015-05" db="EMBL/GenBank/DDBJ databases">
        <authorList>
            <person name="Morales-Cruz A."/>
            <person name="Amrine K.C."/>
            <person name="Cantu D."/>
        </authorList>
    </citation>
    <scope>NUCLEOTIDE SEQUENCE [LARGE SCALE GENOMIC DNA]</scope>
    <source>
        <strain evidence="1">DA912</strain>
    </source>
</reference>
<dbReference type="AlphaFoldDB" id="A0A0G2HQK0"/>
<dbReference type="EMBL" id="LCUC01000479">
    <property type="protein sequence ID" value="KKY30455.1"/>
    <property type="molecule type" value="Genomic_DNA"/>
</dbReference>
<dbReference type="OrthoDB" id="5233271at2759"/>
<protein>
    <submittedName>
        <fullName evidence="1">Uncharacterized protein</fullName>
    </submittedName>
</protein>
<gene>
    <name evidence="1" type="ORF">UCDDA912_g09618</name>
</gene>